<dbReference type="Gene3D" id="2.10.60.10">
    <property type="entry name" value="CD59"/>
    <property type="match status" value="1"/>
</dbReference>
<evidence type="ECO:0000256" key="20">
    <source>
        <dbReference type="ARBA" id="ARBA00048773"/>
    </source>
</evidence>
<dbReference type="GO" id="GO:0043235">
    <property type="term" value="C:receptor complex"/>
    <property type="evidence" value="ECO:0007669"/>
    <property type="project" value="TreeGrafter"/>
</dbReference>
<keyword evidence="11" id="KW-0547">Nucleotide-binding</keyword>
<dbReference type="PROSITE" id="PS50011">
    <property type="entry name" value="PROTEIN_KINASE_DOM"/>
    <property type="match status" value="1"/>
</dbReference>
<feature type="compositionally biased region" description="Gly residues" evidence="21">
    <location>
        <begin position="734"/>
        <end position="748"/>
    </location>
</feature>
<feature type="region of interest" description="Disordered" evidence="21">
    <location>
        <begin position="790"/>
        <end position="845"/>
    </location>
</feature>
<gene>
    <name evidence="26" type="primary">LOC106170149</name>
</gene>
<dbReference type="InterPro" id="IPR011009">
    <property type="entry name" value="Kinase-like_dom_sf"/>
</dbReference>
<evidence type="ECO:0000256" key="21">
    <source>
        <dbReference type="SAM" id="MobiDB-lite"/>
    </source>
</evidence>
<evidence type="ECO:0000256" key="17">
    <source>
        <dbReference type="ARBA" id="ARBA00023170"/>
    </source>
</evidence>
<evidence type="ECO:0000256" key="4">
    <source>
        <dbReference type="ARBA" id="ARBA00009605"/>
    </source>
</evidence>
<dbReference type="SMART" id="SM00220">
    <property type="entry name" value="S_TKc"/>
    <property type="match status" value="1"/>
</dbReference>
<feature type="compositionally biased region" description="Low complexity" evidence="21">
    <location>
        <begin position="902"/>
        <end position="913"/>
    </location>
</feature>
<evidence type="ECO:0000256" key="23">
    <source>
        <dbReference type="SAM" id="SignalP"/>
    </source>
</evidence>
<dbReference type="InterPro" id="IPR001245">
    <property type="entry name" value="Ser-Thr/Tyr_kinase_cat_dom"/>
</dbReference>
<keyword evidence="8 22" id="KW-0812">Transmembrane</keyword>
<dbReference type="KEGG" id="lak:106170149"/>
<dbReference type="Proteomes" id="UP000085678">
    <property type="component" value="Unplaced"/>
</dbReference>
<protein>
    <recommendedName>
        <fullName evidence="5">receptor protein serine/threonine kinase</fullName>
        <ecNumber evidence="5">2.7.11.30</ecNumber>
    </recommendedName>
</protein>
<evidence type="ECO:0000256" key="5">
    <source>
        <dbReference type="ARBA" id="ARBA00012401"/>
    </source>
</evidence>
<comment type="catalytic activity">
    <reaction evidence="20">
        <text>L-threonyl-[receptor-protein] + ATP = O-phospho-L-threonyl-[receptor-protein] + ADP + H(+)</text>
        <dbReference type="Rhea" id="RHEA:44880"/>
        <dbReference type="Rhea" id="RHEA-COMP:11024"/>
        <dbReference type="Rhea" id="RHEA-COMP:11025"/>
        <dbReference type="ChEBI" id="CHEBI:15378"/>
        <dbReference type="ChEBI" id="CHEBI:30013"/>
        <dbReference type="ChEBI" id="CHEBI:30616"/>
        <dbReference type="ChEBI" id="CHEBI:61977"/>
        <dbReference type="ChEBI" id="CHEBI:456216"/>
        <dbReference type="EC" id="2.7.11.30"/>
    </reaction>
</comment>
<dbReference type="EC" id="2.7.11.30" evidence="5"/>
<dbReference type="InterPro" id="IPR000333">
    <property type="entry name" value="TGFB_receptor"/>
</dbReference>
<dbReference type="GO" id="GO:0030509">
    <property type="term" value="P:BMP signaling pathway"/>
    <property type="evidence" value="ECO:0007669"/>
    <property type="project" value="TreeGrafter"/>
</dbReference>
<keyword evidence="7" id="KW-0808">Transferase</keyword>
<evidence type="ECO:0000256" key="12">
    <source>
        <dbReference type="ARBA" id="ARBA00022777"/>
    </source>
</evidence>
<feature type="transmembrane region" description="Helical" evidence="22">
    <location>
        <begin position="175"/>
        <end position="196"/>
    </location>
</feature>
<evidence type="ECO:0000256" key="1">
    <source>
        <dbReference type="ARBA" id="ARBA00001936"/>
    </source>
</evidence>
<dbReference type="AlphaFoldDB" id="A0A1S3J510"/>
<keyword evidence="17" id="KW-0675">Receptor</keyword>
<keyword evidence="25" id="KW-1185">Reference proteome</keyword>
<comment type="cofactor">
    <cofactor evidence="2">
        <name>Mg(2+)</name>
        <dbReference type="ChEBI" id="CHEBI:18420"/>
    </cofactor>
</comment>
<evidence type="ECO:0000256" key="13">
    <source>
        <dbReference type="ARBA" id="ARBA00022840"/>
    </source>
</evidence>
<dbReference type="PANTHER" id="PTHR23255:SF100">
    <property type="entry name" value="RECEPTOR PROTEIN SERINE_THREONINE KINASE"/>
    <property type="match status" value="1"/>
</dbReference>
<feature type="region of interest" description="Disordered" evidence="21">
    <location>
        <begin position="623"/>
        <end position="669"/>
    </location>
</feature>
<evidence type="ECO:0000256" key="10">
    <source>
        <dbReference type="ARBA" id="ARBA00022729"/>
    </source>
</evidence>
<dbReference type="GeneID" id="106170149"/>
<comment type="cofactor">
    <cofactor evidence="1">
        <name>Mn(2+)</name>
        <dbReference type="ChEBI" id="CHEBI:29035"/>
    </cofactor>
</comment>
<evidence type="ECO:0000259" key="24">
    <source>
        <dbReference type="PROSITE" id="PS50011"/>
    </source>
</evidence>
<dbReference type="STRING" id="7574.A0A1S3J510"/>
<keyword evidence="18" id="KW-0325">Glycoprotein</keyword>
<dbReference type="RefSeq" id="XP_013405351.1">
    <property type="nucleotide sequence ID" value="XM_013549897.1"/>
</dbReference>
<dbReference type="PANTHER" id="PTHR23255">
    <property type="entry name" value="TRANSFORMING GROWTH FACTOR-BETA RECEPTOR TYPE I AND II"/>
    <property type="match status" value="1"/>
</dbReference>
<evidence type="ECO:0000256" key="9">
    <source>
        <dbReference type="ARBA" id="ARBA00022723"/>
    </source>
</evidence>
<feature type="chain" id="PRO_5010306413" description="receptor protein serine/threonine kinase" evidence="23">
    <location>
        <begin position="26"/>
        <end position="1144"/>
    </location>
</feature>
<feature type="region of interest" description="Disordered" evidence="21">
    <location>
        <begin position="879"/>
        <end position="960"/>
    </location>
</feature>
<dbReference type="InterPro" id="IPR045860">
    <property type="entry name" value="Snake_toxin-like_sf"/>
</dbReference>
<evidence type="ECO:0000256" key="15">
    <source>
        <dbReference type="ARBA" id="ARBA00022989"/>
    </source>
</evidence>
<keyword evidence="12" id="KW-0418">Kinase</keyword>
<feature type="compositionally biased region" description="Basic residues" evidence="21">
    <location>
        <begin position="833"/>
        <end position="844"/>
    </location>
</feature>
<dbReference type="GO" id="GO:0005886">
    <property type="term" value="C:plasma membrane"/>
    <property type="evidence" value="ECO:0007669"/>
    <property type="project" value="TreeGrafter"/>
</dbReference>
<keyword evidence="14" id="KW-0460">Magnesium</keyword>
<dbReference type="FunFam" id="1.10.510.10:FF:000487">
    <property type="entry name" value="Anti-Muellerian hormone type-2 receptor"/>
    <property type="match status" value="1"/>
</dbReference>
<dbReference type="CDD" id="cd23618">
    <property type="entry name" value="TFP_LU_ECD_Wit"/>
    <property type="match status" value="1"/>
</dbReference>
<dbReference type="SUPFAM" id="SSF56112">
    <property type="entry name" value="Protein kinase-like (PK-like)"/>
    <property type="match status" value="1"/>
</dbReference>
<evidence type="ECO:0000256" key="6">
    <source>
        <dbReference type="ARBA" id="ARBA00022527"/>
    </source>
</evidence>
<dbReference type="SUPFAM" id="SSF57302">
    <property type="entry name" value="Snake toxin-like"/>
    <property type="match status" value="1"/>
</dbReference>
<evidence type="ECO:0000256" key="22">
    <source>
        <dbReference type="SAM" id="Phobius"/>
    </source>
</evidence>
<evidence type="ECO:0000313" key="26">
    <source>
        <dbReference type="RefSeq" id="XP_013405351.1"/>
    </source>
</evidence>
<keyword evidence="9" id="KW-0479">Metal-binding</keyword>
<dbReference type="GO" id="GO:0005524">
    <property type="term" value="F:ATP binding"/>
    <property type="evidence" value="ECO:0007669"/>
    <property type="project" value="UniProtKB-KW"/>
</dbReference>
<evidence type="ECO:0000256" key="8">
    <source>
        <dbReference type="ARBA" id="ARBA00022692"/>
    </source>
</evidence>
<keyword evidence="10 23" id="KW-0732">Signal</keyword>
<comment type="subcellular location">
    <subcellularLocation>
        <location evidence="3">Membrane</location>
        <topology evidence="3">Single-pass type I membrane protein</topology>
    </subcellularLocation>
</comment>
<evidence type="ECO:0000256" key="16">
    <source>
        <dbReference type="ARBA" id="ARBA00023136"/>
    </source>
</evidence>
<feature type="signal peptide" evidence="23">
    <location>
        <begin position="1"/>
        <end position="25"/>
    </location>
</feature>
<dbReference type="OrthoDB" id="669224at2759"/>
<dbReference type="Gene3D" id="3.30.200.20">
    <property type="entry name" value="Phosphorylase Kinase, domain 1"/>
    <property type="match status" value="1"/>
</dbReference>
<reference evidence="26" key="1">
    <citation type="submission" date="2025-08" db="UniProtKB">
        <authorList>
            <consortium name="RefSeq"/>
        </authorList>
    </citation>
    <scope>IDENTIFICATION</scope>
    <source>
        <tissue evidence="26">Gonads</tissue>
    </source>
</reference>
<dbReference type="GO" id="GO:0005024">
    <property type="term" value="F:transforming growth factor beta receptor activity"/>
    <property type="evidence" value="ECO:0007669"/>
    <property type="project" value="TreeGrafter"/>
</dbReference>
<evidence type="ECO:0000256" key="18">
    <source>
        <dbReference type="ARBA" id="ARBA00023180"/>
    </source>
</evidence>
<comment type="catalytic activity">
    <reaction evidence="19">
        <text>L-seryl-[receptor-protein] + ATP = O-phospho-L-seryl-[receptor-protein] + ADP + H(+)</text>
        <dbReference type="Rhea" id="RHEA:18673"/>
        <dbReference type="Rhea" id="RHEA-COMP:11022"/>
        <dbReference type="Rhea" id="RHEA-COMP:11023"/>
        <dbReference type="ChEBI" id="CHEBI:15378"/>
        <dbReference type="ChEBI" id="CHEBI:29999"/>
        <dbReference type="ChEBI" id="CHEBI:30616"/>
        <dbReference type="ChEBI" id="CHEBI:83421"/>
        <dbReference type="ChEBI" id="CHEBI:456216"/>
        <dbReference type="EC" id="2.7.11.30"/>
    </reaction>
</comment>
<dbReference type="InParanoid" id="A0A1S3J510"/>
<keyword evidence="16 22" id="KW-0472">Membrane</keyword>
<feature type="compositionally biased region" description="Polar residues" evidence="21">
    <location>
        <begin position="920"/>
        <end position="929"/>
    </location>
</feature>
<sequence>MDLSRKMLSFVAIFLHCGLLHIVWGSTEGKYTYCAYLENKTTQTRENEEMVKNFSRNDDRVKYPEQPDVMADNKTVRCPDVYNKCFTLWQAGSTNKTHFTVLKQGCWINSEDMNCQTSSCVSYSTIKNSSMRYCCCKGNKCNMNITIGGAPPTTVRPSPGTAFYYHDTSYKEKTIIISLTSVCGVALLILVSYLGFRIWLGSCKTPPDALTLVETPVTIPVPRFNMDDLKLSNMMCKGRYGEIWKASLGEMDVAVKIFTPAQKQFYLNELDIYTLPHMEHDNIVKFYGAEERLTSEGIMQQMLVLMYIPHGSLAVYLKNNTVDWAAMCRMCQSVASGLAHLHTDIQKGDKIKPAIAHRDFNTRNILVKPDLSCVITDLGFAMKIQGSKFYRNGHEENVEHAALTDVGTLRYMAPEVLDGAVNLRDCEASLKQIDVYALGLILWEIASRCSDLYQGLPVPEYKLPFQAEVGTHVSFEEMQLLVSRNKQRPAFPDVWKDTNQAIRALKETIEDCWDQDAEARLTSLCVEERVADMMALWDLRTKGLSPIVPVTSQLVSLGEKTDVQRNATILVPEGAQTMMTRVPNSSVSDMGALVHTVPSRSVVHDSCMSDPVVPLGSYMRLPPSGGVSSSRGENSVSSSTVETLLSPSEGDSAPGVGWREPMSNSKDHLNMNFAKSNKILQPHQGRNPIVERNTHKCSDEELAILGNTLVKESEQAVKRPSNNNNILSQHGAGVQHGGNSVGGGGGGHSNTDHEVDSPAGGFHSVNENFESTSLVQNDVLSHVRNNPPIPLNIQNEVHTPPLPSTRPKQANVPGNGNAHVGQAVASTSTGAGKHTKPSNTKKSRFAMFGLKSKGKGKGSSIFNGNFLSKSHQNIERNEFVDDSHSSHSHNTSSQGQGHGHQRSSSDGTTSLSSAAKCNLAAQSSRSQGVPTEVRMMNGSPIVRPTSLPVRTSGPAPQNKTALIPGMLPVMAEQNGSGGAESRLAFAEVGVAQLQPASNGQAAILLTKSNHVNSQSVTDLSPVQRNTTKDSTSYSLTDLNARRNQLQHGKDTKSKTLDMLPNNRHPKVSEEKIAGAEDNPLGSEKIRTRVKTPYQMKSGRFSLYDDRIMCDGLSLSENPSKRKGGCKISKSLSEFNSVEIGMDTL</sequence>
<evidence type="ECO:0000313" key="25">
    <source>
        <dbReference type="Proteomes" id="UP000085678"/>
    </source>
</evidence>
<evidence type="ECO:0000256" key="2">
    <source>
        <dbReference type="ARBA" id="ARBA00001946"/>
    </source>
</evidence>
<feature type="compositionally biased region" description="Low complexity" evidence="21">
    <location>
        <begin position="624"/>
        <end position="649"/>
    </location>
</feature>
<accession>A0A1S3J510</accession>
<evidence type="ECO:0000256" key="19">
    <source>
        <dbReference type="ARBA" id="ARBA00047681"/>
    </source>
</evidence>
<dbReference type="CDD" id="cd14054">
    <property type="entry name" value="STKc_BMPR2_AMHR2"/>
    <property type="match status" value="1"/>
</dbReference>
<comment type="similarity">
    <text evidence="4">Belongs to the protein kinase superfamily. TKL Ser/Thr protein kinase family. TGFB receptor subfamily.</text>
</comment>
<keyword evidence="6" id="KW-0723">Serine/threonine-protein kinase</keyword>
<evidence type="ECO:0000256" key="11">
    <source>
        <dbReference type="ARBA" id="ARBA00022741"/>
    </source>
</evidence>
<evidence type="ECO:0000256" key="14">
    <source>
        <dbReference type="ARBA" id="ARBA00022842"/>
    </source>
</evidence>
<dbReference type="Gene3D" id="1.10.510.10">
    <property type="entry name" value="Transferase(Phosphotransferase) domain 1"/>
    <property type="match status" value="1"/>
</dbReference>
<evidence type="ECO:0000256" key="7">
    <source>
        <dbReference type="ARBA" id="ARBA00022679"/>
    </source>
</evidence>
<dbReference type="InterPro" id="IPR000719">
    <property type="entry name" value="Prot_kinase_dom"/>
</dbReference>
<proteinExistence type="inferred from homology"/>
<keyword evidence="15 22" id="KW-1133">Transmembrane helix</keyword>
<feature type="domain" description="Protein kinase" evidence="24">
    <location>
        <begin position="229"/>
        <end position="536"/>
    </location>
</feature>
<feature type="region of interest" description="Disordered" evidence="21">
    <location>
        <begin position="714"/>
        <end position="760"/>
    </location>
</feature>
<evidence type="ECO:0000256" key="3">
    <source>
        <dbReference type="ARBA" id="ARBA00004479"/>
    </source>
</evidence>
<organism evidence="25 26">
    <name type="scientific">Lingula anatina</name>
    <name type="common">Brachiopod</name>
    <name type="synonym">Lingula unguis</name>
    <dbReference type="NCBI Taxonomy" id="7574"/>
    <lineage>
        <taxon>Eukaryota</taxon>
        <taxon>Metazoa</taxon>
        <taxon>Spiralia</taxon>
        <taxon>Lophotrochozoa</taxon>
        <taxon>Brachiopoda</taxon>
        <taxon>Linguliformea</taxon>
        <taxon>Lingulata</taxon>
        <taxon>Lingulida</taxon>
        <taxon>Linguloidea</taxon>
        <taxon>Lingulidae</taxon>
        <taxon>Lingula</taxon>
    </lineage>
</organism>
<dbReference type="Pfam" id="PF07714">
    <property type="entry name" value="PK_Tyr_Ser-Thr"/>
    <property type="match status" value="1"/>
</dbReference>
<name>A0A1S3J510_LINAN</name>
<keyword evidence="13" id="KW-0067">ATP-binding</keyword>